<organism evidence="1 2">
    <name type="scientific">Hohaiivirga grylli</name>
    <dbReference type="NCBI Taxonomy" id="3133970"/>
    <lineage>
        <taxon>Bacteria</taxon>
        <taxon>Pseudomonadati</taxon>
        <taxon>Pseudomonadota</taxon>
        <taxon>Alphaproteobacteria</taxon>
        <taxon>Hyphomicrobiales</taxon>
        <taxon>Methylobacteriaceae</taxon>
        <taxon>Hohaiivirga</taxon>
    </lineage>
</organism>
<accession>A0ABV0BN86</accession>
<gene>
    <name evidence="1" type="ORF">WJT86_07985</name>
</gene>
<dbReference type="Proteomes" id="UP001418637">
    <property type="component" value="Unassembled WGS sequence"/>
</dbReference>
<protein>
    <submittedName>
        <fullName evidence="1">Uncharacterized protein</fullName>
    </submittedName>
</protein>
<dbReference type="RefSeq" id="WP_346337013.1">
    <property type="nucleotide sequence ID" value="NZ_JBBYXI010000002.1"/>
</dbReference>
<evidence type="ECO:0000313" key="1">
    <source>
        <dbReference type="EMBL" id="MEN3930995.1"/>
    </source>
</evidence>
<comment type="caution">
    <text evidence="1">The sequence shown here is derived from an EMBL/GenBank/DDBJ whole genome shotgun (WGS) entry which is preliminary data.</text>
</comment>
<evidence type="ECO:0000313" key="2">
    <source>
        <dbReference type="Proteomes" id="UP001418637"/>
    </source>
</evidence>
<name>A0ABV0BN86_9HYPH</name>
<proteinExistence type="predicted"/>
<reference evidence="1 2" key="1">
    <citation type="submission" date="2024-04" db="EMBL/GenBank/DDBJ databases">
        <title>A novel species isolated from cricket.</title>
        <authorList>
            <person name="Wang H.-C."/>
        </authorList>
    </citation>
    <scope>NUCLEOTIDE SEQUENCE [LARGE SCALE GENOMIC DNA]</scope>
    <source>
        <strain evidence="1 2">WL0021</strain>
    </source>
</reference>
<keyword evidence="2" id="KW-1185">Reference proteome</keyword>
<sequence>MIGSSLRIFIDRMIDKGNIDDADVALLREEICREGISNRSEADALIALDRLVHVPEAWGDFLVKALLSFTLRQTVSTGGMLSHDYVSWLISSLDIGVPTERAFRIAAAIVSETHCVDEYLRRFAKGFTSDLHALDVRTAA</sequence>
<dbReference type="EMBL" id="JBBYXI010000002">
    <property type="protein sequence ID" value="MEN3930995.1"/>
    <property type="molecule type" value="Genomic_DNA"/>
</dbReference>